<accession>A0AAV4Y5N9</accession>
<name>A0AAV4Y5N9_CAEEX</name>
<gene>
    <name evidence="1" type="ORF">CEXT_237581</name>
</gene>
<organism evidence="1 2">
    <name type="scientific">Caerostris extrusa</name>
    <name type="common">Bark spider</name>
    <name type="synonym">Caerostris bankana</name>
    <dbReference type="NCBI Taxonomy" id="172846"/>
    <lineage>
        <taxon>Eukaryota</taxon>
        <taxon>Metazoa</taxon>
        <taxon>Ecdysozoa</taxon>
        <taxon>Arthropoda</taxon>
        <taxon>Chelicerata</taxon>
        <taxon>Arachnida</taxon>
        <taxon>Araneae</taxon>
        <taxon>Araneomorphae</taxon>
        <taxon>Entelegynae</taxon>
        <taxon>Araneoidea</taxon>
        <taxon>Araneidae</taxon>
        <taxon>Caerostris</taxon>
    </lineage>
</organism>
<comment type="caution">
    <text evidence="1">The sequence shown here is derived from an EMBL/GenBank/DDBJ whole genome shotgun (WGS) entry which is preliminary data.</text>
</comment>
<sequence length="134" mass="14790">MRGADKGGEQRGGNRLPFTGFDFAWRMSPKIGRALKVVHRDDHVEATGAIVWNADDFFFLFQFSNQCLSFFMYLSHRTFSVKVNKTLSSIKNIMAGTPQGGAETVGDGAVGEKSSGSVPLTFDVRLTALLFRSY</sequence>
<dbReference type="EMBL" id="BPLR01001350">
    <property type="protein sequence ID" value="GIZ01799.1"/>
    <property type="molecule type" value="Genomic_DNA"/>
</dbReference>
<dbReference type="Proteomes" id="UP001054945">
    <property type="component" value="Unassembled WGS sequence"/>
</dbReference>
<reference evidence="1 2" key="1">
    <citation type="submission" date="2021-06" db="EMBL/GenBank/DDBJ databases">
        <title>Caerostris extrusa draft genome.</title>
        <authorList>
            <person name="Kono N."/>
            <person name="Arakawa K."/>
        </authorList>
    </citation>
    <scope>NUCLEOTIDE SEQUENCE [LARGE SCALE GENOMIC DNA]</scope>
</reference>
<evidence type="ECO:0000313" key="1">
    <source>
        <dbReference type="EMBL" id="GIZ01799.1"/>
    </source>
</evidence>
<protein>
    <submittedName>
        <fullName evidence="1">Uncharacterized protein</fullName>
    </submittedName>
</protein>
<dbReference type="AlphaFoldDB" id="A0AAV4Y5N9"/>
<evidence type="ECO:0000313" key="2">
    <source>
        <dbReference type="Proteomes" id="UP001054945"/>
    </source>
</evidence>
<proteinExistence type="predicted"/>
<keyword evidence="2" id="KW-1185">Reference proteome</keyword>